<evidence type="ECO:0000313" key="1">
    <source>
        <dbReference type="EMBL" id="ACL63153.1"/>
    </source>
</evidence>
<dbReference type="AlphaFoldDB" id="B8IXB2"/>
<sequence>MALWSRNGAPETVKRLAEFNDRLADHCGRALLLVGTAADHSARVRNNPENLLTAGSPVTAATPLGD</sequence>
<evidence type="ECO:0000313" key="2">
    <source>
        <dbReference type="Proteomes" id="UP000008207"/>
    </source>
</evidence>
<dbReference type="Proteomes" id="UP000008207">
    <property type="component" value="Plasmid pMNOD02"/>
</dbReference>
<keyword evidence="1" id="KW-0614">Plasmid</keyword>
<geneLocation type="plasmid" evidence="1 2">
    <name>pMNOD02</name>
</geneLocation>
<accession>B8IXB2</accession>
<dbReference type="HOGENOM" id="CLU_2826202_0_0_5"/>
<dbReference type="KEGG" id="mno:Mnod_8177"/>
<proteinExistence type="predicted"/>
<name>B8IXB2_METNO</name>
<gene>
    <name evidence="1" type="ordered locus">Mnod_8177</name>
</gene>
<protein>
    <submittedName>
        <fullName evidence="1">Uncharacterized protein</fullName>
    </submittedName>
</protein>
<reference evidence="2" key="1">
    <citation type="submission" date="2009-01" db="EMBL/GenBank/DDBJ databases">
        <title>Complete sequence of plasmid 2 of Methylobacterium nodulans ORS 2060.</title>
        <authorList>
            <consortium name="US DOE Joint Genome Institute"/>
            <person name="Lucas S."/>
            <person name="Copeland A."/>
            <person name="Lapidus A."/>
            <person name="Glavina del Rio T."/>
            <person name="Dalin E."/>
            <person name="Tice H."/>
            <person name="Bruce D."/>
            <person name="Goodwin L."/>
            <person name="Pitluck S."/>
            <person name="Sims D."/>
            <person name="Brettin T."/>
            <person name="Detter J.C."/>
            <person name="Han C."/>
            <person name="Larimer F."/>
            <person name="Land M."/>
            <person name="Hauser L."/>
            <person name="Kyrpides N."/>
            <person name="Ivanova N."/>
            <person name="Marx C.J."/>
            <person name="Richardson P."/>
        </authorList>
    </citation>
    <scope>NUCLEOTIDE SEQUENCE [LARGE SCALE GENOMIC DNA]</scope>
    <source>
        <strain evidence="2">LMG 21967 / CNCM I-2342 / ORS 2060</strain>
        <plasmid evidence="2">Plasmid pMNOD02</plasmid>
    </source>
</reference>
<organism evidence="1 2">
    <name type="scientific">Methylobacterium nodulans (strain LMG 21967 / CNCM I-2342 / ORS 2060)</name>
    <dbReference type="NCBI Taxonomy" id="460265"/>
    <lineage>
        <taxon>Bacteria</taxon>
        <taxon>Pseudomonadati</taxon>
        <taxon>Pseudomonadota</taxon>
        <taxon>Alphaproteobacteria</taxon>
        <taxon>Hyphomicrobiales</taxon>
        <taxon>Methylobacteriaceae</taxon>
        <taxon>Methylobacterium</taxon>
    </lineage>
</organism>
<keyword evidence="2" id="KW-1185">Reference proteome</keyword>
<dbReference type="EMBL" id="CP001351">
    <property type="protein sequence ID" value="ACL63153.1"/>
    <property type="molecule type" value="Genomic_DNA"/>
</dbReference>